<dbReference type="AlphaFoldDB" id="A0A1I1PVN2"/>
<dbReference type="GO" id="GO:0046464">
    <property type="term" value="P:acylglycerol catabolic process"/>
    <property type="evidence" value="ECO:0007669"/>
    <property type="project" value="TreeGrafter"/>
</dbReference>
<keyword evidence="2" id="KW-0378">Hydrolase</keyword>
<dbReference type="InterPro" id="IPR029058">
    <property type="entry name" value="AB_hydrolase_fold"/>
</dbReference>
<dbReference type="Pfam" id="PF00561">
    <property type="entry name" value="Abhydrolase_1"/>
    <property type="match status" value="1"/>
</dbReference>
<dbReference type="Gene3D" id="3.40.50.1820">
    <property type="entry name" value="alpha/beta hydrolase"/>
    <property type="match status" value="1"/>
</dbReference>
<reference evidence="3" key="1">
    <citation type="submission" date="2016-10" db="EMBL/GenBank/DDBJ databases">
        <authorList>
            <person name="Varghese N."/>
            <person name="Submissions S."/>
        </authorList>
    </citation>
    <scope>NUCLEOTIDE SEQUENCE [LARGE SCALE GENOMIC DNA]</scope>
    <source>
        <strain evidence="3">DSM 45962</strain>
    </source>
</reference>
<dbReference type="GO" id="GO:0016020">
    <property type="term" value="C:membrane"/>
    <property type="evidence" value="ECO:0007669"/>
    <property type="project" value="TreeGrafter"/>
</dbReference>
<organism evidence="2 3">
    <name type="scientific">Klenkia taihuensis</name>
    <dbReference type="NCBI Taxonomy" id="1225127"/>
    <lineage>
        <taxon>Bacteria</taxon>
        <taxon>Bacillati</taxon>
        <taxon>Actinomycetota</taxon>
        <taxon>Actinomycetes</taxon>
        <taxon>Geodermatophilales</taxon>
        <taxon>Geodermatophilaceae</taxon>
        <taxon>Klenkia</taxon>
    </lineage>
</organism>
<feature type="domain" description="AB hydrolase-1" evidence="1">
    <location>
        <begin position="39"/>
        <end position="146"/>
    </location>
</feature>
<evidence type="ECO:0000313" key="2">
    <source>
        <dbReference type="EMBL" id="SFD13974.1"/>
    </source>
</evidence>
<dbReference type="Proteomes" id="UP000199022">
    <property type="component" value="Unassembled WGS sequence"/>
</dbReference>
<dbReference type="PANTHER" id="PTHR43798:SF5">
    <property type="entry name" value="MONOACYLGLYCEROL LIPASE ABHD6"/>
    <property type="match status" value="1"/>
</dbReference>
<dbReference type="SUPFAM" id="SSF53474">
    <property type="entry name" value="alpha/beta-Hydrolases"/>
    <property type="match status" value="1"/>
</dbReference>
<dbReference type="PANTHER" id="PTHR43798">
    <property type="entry name" value="MONOACYLGLYCEROL LIPASE"/>
    <property type="match status" value="1"/>
</dbReference>
<sequence length="279" mass="28659">MRSAGGGSLPGMTQQTIRHTLDAPGAVLSYEVLGSGPVLALIGHPMPADGFRPLAEQLAGAHTVVLHDPRGTGDSTMTDPTEPPDVATLADDLSRVLAAVTSEPADVFGSSGGGITALELAATHPEQVRTVVAHEPPLVEYLDDAAVHRAAGEQVQRLYREQGLMAAMALFAQQNGFAPPPGAPAPPPPSEADLRSMTRLVLGMGTMTGHRVGELPAGQVVIGVGAWSDQATTGRTSRAVAAEHGLPLVTFPGGHGGFHPDQGGDPVAFAVALEEALRR</sequence>
<protein>
    <submittedName>
        <fullName evidence="2">Alpha/beta hydrolase fold</fullName>
    </submittedName>
</protein>
<dbReference type="GO" id="GO:0047372">
    <property type="term" value="F:monoacylglycerol lipase activity"/>
    <property type="evidence" value="ECO:0007669"/>
    <property type="project" value="TreeGrafter"/>
</dbReference>
<evidence type="ECO:0000313" key="3">
    <source>
        <dbReference type="Proteomes" id="UP000199022"/>
    </source>
</evidence>
<keyword evidence="3" id="KW-1185">Reference proteome</keyword>
<dbReference type="InterPro" id="IPR050266">
    <property type="entry name" value="AB_hydrolase_sf"/>
</dbReference>
<dbReference type="EMBL" id="FOMD01000003">
    <property type="protein sequence ID" value="SFD13974.1"/>
    <property type="molecule type" value="Genomic_DNA"/>
</dbReference>
<name>A0A1I1PVN2_9ACTN</name>
<dbReference type="STRING" id="1225127.SAMN05661030_2455"/>
<proteinExistence type="predicted"/>
<evidence type="ECO:0000259" key="1">
    <source>
        <dbReference type="Pfam" id="PF00561"/>
    </source>
</evidence>
<accession>A0A1I1PVN2</accession>
<dbReference type="InterPro" id="IPR000073">
    <property type="entry name" value="AB_hydrolase_1"/>
</dbReference>
<gene>
    <name evidence="2" type="ORF">SAMN05661030_2455</name>
</gene>